<dbReference type="AlphaFoldDB" id="A0A4R0PJU8"/>
<name>A0A4R0PJU8_9HYPH</name>
<dbReference type="RefSeq" id="WP_131564344.1">
    <property type="nucleotide sequence ID" value="NZ_JAINFK010000001.1"/>
</dbReference>
<dbReference type="InterPro" id="IPR029068">
    <property type="entry name" value="Glyas_Bleomycin-R_OHBP_Dase"/>
</dbReference>
<accession>A0A4R0PJU8</accession>
<keyword evidence="3" id="KW-1185">Reference proteome</keyword>
<protein>
    <submittedName>
        <fullName evidence="2">VOC family protein</fullName>
    </submittedName>
</protein>
<dbReference type="EMBL" id="SJST01000001">
    <property type="protein sequence ID" value="TCD15939.1"/>
    <property type="molecule type" value="Genomic_DNA"/>
</dbReference>
<dbReference type="InterPro" id="IPR004360">
    <property type="entry name" value="Glyas_Fos-R_dOase_dom"/>
</dbReference>
<evidence type="ECO:0000313" key="3">
    <source>
        <dbReference type="Proteomes" id="UP000291301"/>
    </source>
</evidence>
<gene>
    <name evidence="2" type="ORF">E0D97_00410</name>
</gene>
<dbReference type="InterPro" id="IPR037523">
    <property type="entry name" value="VOC_core"/>
</dbReference>
<feature type="domain" description="VOC" evidence="1">
    <location>
        <begin position="4"/>
        <end position="127"/>
    </location>
</feature>
<dbReference type="OrthoDB" id="9794917at2"/>
<reference evidence="2 3" key="1">
    <citation type="journal article" date="2015" name="Antonie Van Leeuwenhoek">
        <title>Oricola cellulosilytica gen. nov., sp. nov., a cellulose-degrading bacterium of the family Phyllobacteriaceae isolated from surface seashore water, and emended descriptions of Mesorhizobium loti and Phyllobacterium myrsinacearum.</title>
        <authorList>
            <person name="Hameed A."/>
            <person name="Shahina M."/>
            <person name="Lai W.A."/>
            <person name="Lin S.Y."/>
            <person name="Young L.S."/>
            <person name="Liu Y.C."/>
            <person name="Hsu Y.H."/>
            <person name="Young C.C."/>
        </authorList>
    </citation>
    <scope>NUCLEOTIDE SEQUENCE [LARGE SCALE GENOMIC DNA]</scope>
    <source>
        <strain evidence="2 3">KCTC 52183</strain>
    </source>
</reference>
<dbReference type="SUPFAM" id="SSF54593">
    <property type="entry name" value="Glyoxalase/Bleomycin resistance protein/Dihydroxybiphenyl dioxygenase"/>
    <property type="match status" value="1"/>
</dbReference>
<dbReference type="PANTHER" id="PTHR36437">
    <property type="entry name" value="GLYOXALASE/BLEOMYCIN RESISTANCE PROTEIN/DIOXYGENASE"/>
    <property type="match status" value="1"/>
</dbReference>
<dbReference type="PANTHER" id="PTHR36437:SF2">
    <property type="entry name" value="GLYOXALASE_BLEOMYCIN RESISTANCE PROTEIN_DIOXYGENASE"/>
    <property type="match status" value="1"/>
</dbReference>
<dbReference type="Pfam" id="PF00903">
    <property type="entry name" value="Glyoxalase"/>
    <property type="match status" value="1"/>
</dbReference>
<evidence type="ECO:0000313" key="2">
    <source>
        <dbReference type="EMBL" id="TCD15939.1"/>
    </source>
</evidence>
<evidence type="ECO:0000259" key="1">
    <source>
        <dbReference type="PROSITE" id="PS51819"/>
    </source>
</evidence>
<dbReference type="Proteomes" id="UP000291301">
    <property type="component" value="Unassembled WGS sequence"/>
</dbReference>
<comment type="caution">
    <text evidence="2">The sequence shown here is derived from an EMBL/GenBank/DDBJ whole genome shotgun (WGS) entry which is preliminary data.</text>
</comment>
<dbReference type="PROSITE" id="PS51819">
    <property type="entry name" value="VOC"/>
    <property type="match status" value="1"/>
</dbReference>
<dbReference type="Gene3D" id="3.10.180.10">
    <property type="entry name" value="2,3-Dihydroxybiphenyl 1,2-Dioxygenase, domain 1"/>
    <property type="match status" value="1"/>
</dbReference>
<proteinExistence type="predicted"/>
<organism evidence="2 3">
    <name type="scientific">Oricola cellulosilytica</name>
    <dbReference type="NCBI Taxonomy" id="1429082"/>
    <lineage>
        <taxon>Bacteria</taxon>
        <taxon>Pseudomonadati</taxon>
        <taxon>Pseudomonadota</taxon>
        <taxon>Alphaproteobacteria</taxon>
        <taxon>Hyphomicrobiales</taxon>
        <taxon>Ahrensiaceae</taxon>
        <taxon>Oricola</taxon>
    </lineage>
</organism>
<sequence>MTRHIATATLVVPDYDEAIGFYCGALGFELLEDTALPDGKRWVRVAPGPSGAALLLARADTDEQRNAIGNQTGGRVSFFLQTDDFDRDCARYAAAGVAFLEDPRQEAYGKVAVFRDPFGNKWDLIQPA</sequence>